<evidence type="ECO:0008006" key="4">
    <source>
        <dbReference type="Google" id="ProtNLM"/>
    </source>
</evidence>
<evidence type="ECO:0000313" key="2">
    <source>
        <dbReference type="EMBL" id="NWF45978.1"/>
    </source>
</evidence>
<gene>
    <name evidence="2" type="ORF">F3K02_12055</name>
</gene>
<dbReference type="EMBL" id="VYGV01000007">
    <property type="protein sequence ID" value="NWF45978.1"/>
    <property type="molecule type" value="Genomic_DNA"/>
</dbReference>
<keyword evidence="3" id="KW-1185">Reference proteome</keyword>
<keyword evidence="1" id="KW-1133">Transmembrane helix</keyword>
<feature type="transmembrane region" description="Helical" evidence="1">
    <location>
        <begin position="104"/>
        <end position="122"/>
    </location>
</feature>
<name>A0A7Y8GXS1_9BURK</name>
<dbReference type="RefSeq" id="WP_177135853.1">
    <property type="nucleotide sequence ID" value="NZ_VYGV01000007.1"/>
</dbReference>
<keyword evidence="1" id="KW-0812">Transmembrane</keyword>
<sequence length="131" mass="13735">MSNPVTTLGDDASSLAASVANSTEQAIRTTQRAAQQGIDQLANNLDGARSQTSNALHHLVSDTEALAHRGMDAVRDGAGQLREKSLHVKDATASYIQHEPVKSMLMAAAVGAALMGLVALFSRHHSGHNGR</sequence>
<dbReference type="AlphaFoldDB" id="A0A7Y8GXS1"/>
<protein>
    <recommendedName>
        <fullName evidence="4">DUF883 domain-containing protein</fullName>
    </recommendedName>
</protein>
<keyword evidence="1" id="KW-0472">Membrane</keyword>
<reference evidence="2 3" key="1">
    <citation type="submission" date="2019-09" db="EMBL/GenBank/DDBJ databases">
        <title>Hydrogenophaga aromatica sp. nov., isolated from a para-xylene-degrading enrichment culture.</title>
        <authorList>
            <person name="Tancsics A."/>
            <person name="Banerjee S."/>
        </authorList>
    </citation>
    <scope>NUCLEOTIDE SEQUENCE [LARGE SCALE GENOMIC DNA]</scope>
    <source>
        <strain evidence="2 3">D2P1</strain>
    </source>
</reference>
<comment type="caution">
    <text evidence="2">The sequence shown here is derived from an EMBL/GenBank/DDBJ whole genome shotgun (WGS) entry which is preliminary data.</text>
</comment>
<organism evidence="2 3">
    <name type="scientific">Hydrogenophaga aromaticivorans</name>
    <dbReference type="NCBI Taxonomy" id="2610898"/>
    <lineage>
        <taxon>Bacteria</taxon>
        <taxon>Pseudomonadati</taxon>
        <taxon>Pseudomonadota</taxon>
        <taxon>Betaproteobacteria</taxon>
        <taxon>Burkholderiales</taxon>
        <taxon>Comamonadaceae</taxon>
        <taxon>Hydrogenophaga</taxon>
    </lineage>
</organism>
<evidence type="ECO:0000313" key="3">
    <source>
        <dbReference type="Proteomes" id="UP000545507"/>
    </source>
</evidence>
<dbReference type="Proteomes" id="UP000545507">
    <property type="component" value="Unassembled WGS sequence"/>
</dbReference>
<proteinExistence type="predicted"/>
<accession>A0A7Y8GXS1</accession>
<evidence type="ECO:0000256" key="1">
    <source>
        <dbReference type="SAM" id="Phobius"/>
    </source>
</evidence>